<dbReference type="Gene3D" id="2.60.40.4060">
    <property type="entry name" value="Reeler domain"/>
    <property type="match status" value="1"/>
</dbReference>
<dbReference type="CDD" id="cd08544">
    <property type="entry name" value="Reeler"/>
    <property type="match status" value="1"/>
</dbReference>
<evidence type="ECO:0000256" key="1">
    <source>
        <dbReference type="SAM" id="SignalP"/>
    </source>
</evidence>
<dbReference type="PANTHER" id="PTHR45828">
    <property type="entry name" value="CYTOCHROME B561/FERRIC REDUCTASE TRANSMEMBRANE"/>
    <property type="match status" value="1"/>
</dbReference>
<dbReference type="Pfam" id="PF02014">
    <property type="entry name" value="Reeler"/>
    <property type="match status" value="1"/>
</dbReference>
<dbReference type="InterPro" id="IPR042307">
    <property type="entry name" value="Reeler_sf"/>
</dbReference>
<dbReference type="InterPro" id="IPR051237">
    <property type="entry name" value="Ferric-chelate_Red/DefProt"/>
</dbReference>
<reference evidence="3 4" key="1">
    <citation type="submission" date="2024-01" db="EMBL/GenBank/DDBJ databases">
        <authorList>
            <person name="Alioto T."/>
            <person name="Alioto T."/>
            <person name="Gomez Garrido J."/>
        </authorList>
    </citation>
    <scope>NUCLEOTIDE SEQUENCE [LARGE SCALE GENOMIC DNA]</scope>
</reference>
<feature type="signal peptide" evidence="1">
    <location>
        <begin position="1"/>
        <end position="19"/>
    </location>
</feature>
<comment type="caution">
    <text evidence="3">The sequence shown here is derived from an EMBL/GenBank/DDBJ whole genome shotgun (WGS) entry which is preliminary data.</text>
</comment>
<gene>
    <name evidence="3" type="ORF">FSCOSCO3_A034827</name>
</gene>
<dbReference type="EMBL" id="CAWUFR010000239">
    <property type="protein sequence ID" value="CAK6973836.1"/>
    <property type="molecule type" value="Genomic_DNA"/>
</dbReference>
<dbReference type="GO" id="GO:0016020">
    <property type="term" value="C:membrane"/>
    <property type="evidence" value="ECO:0007669"/>
    <property type="project" value="TreeGrafter"/>
</dbReference>
<dbReference type="PANTHER" id="PTHR45828:SF32">
    <property type="entry name" value="SI:DKEY-251I10.2"/>
    <property type="match status" value="1"/>
</dbReference>
<keyword evidence="1" id="KW-0732">Signal</keyword>
<dbReference type="AlphaFoldDB" id="A0AAV1PPG6"/>
<accession>A0AAV1PPG6</accession>
<protein>
    <submittedName>
        <fullName evidence="3">Defense protein 3</fullName>
    </submittedName>
</protein>
<sequence>MEPLFLAFIMLQMLCFVSGYPSGAPTGACEDMMPRHAGVLPQPSPAPYTLFTNMGTFQPGEPITVTIIGPAYRGVLLEARTGISANALGSWKLPPPDTRFLEGHGSPATHSLLGQCEIQHFDQREKRSRSGYWCKRWIVC</sequence>
<feature type="domain" description="Reelin" evidence="2">
    <location>
        <begin position="29"/>
        <end position="103"/>
    </location>
</feature>
<name>A0AAV1PPG6_SCOSC</name>
<keyword evidence="4" id="KW-1185">Reference proteome</keyword>
<evidence type="ECO:0000313" key="4">
    <source>
        <dbReference type="Proteomes" id="UP001314229"/>
    </source>
</evidence>
<feature type="chain" id="PRO_5043920385" evidence="1">
    <location>
        <begin position="20"/>
        <end position="140"/>
    </location>
</feature>
<proteinExistence type="predicted"/>
<evidence type="ECO:0000259" key="2">
    <source>
        <dbReference type="Pfam" id="PF02014"/>
    </source>
</evidence>
<evidence type="ECO:0000313" key="3">
    <source>
        <dbReference type="EMBL" id="CAK6973836.1"/>
    </source>
</evidence>
<dbReference type="InterPro" id="IPR002861">
    <property type="entry name" value="Reeler_dom"/>
</dbReference>
<dbReference type="Proteomes" id="UP001314229">
    <property type="component" value="Unassembled WGS sequence"/>
</dbReference>
<organism evidence="3 4">
    <name type="scientific">Scomber scombrus</name>
    <name type="common">Atlantic mackerel</name>
    <name type="synonym">Scomber vernalis</name>
    <dbReference type="NCBI Taxonomy" id="13677"/>
    <lineage>
        <taxon>Eukaryota</taxon>
        <taxon>Metazoa</taxon>
        <taxon>Chordata</taxon>
        <taxon>Craniata</taxon>
        <taxon>Vertebrata</taxon>
        <taxon>Euteleostomi</taxon>
        <taxon>Actinopterygii</taxon>
        <taxon>Neopterygii</taxon>
        <taxon>Teleostei</taxon>
        <taxon>Neoteleostei</taxon>
        <taxon>Acanthomorphata</taxon>
        <taxon>Pelagiaria</taxon>
        <taxon>Scombriformes</taxon>
        <taxon>Scombridae</taxon>
        <taxon>Scomber</taxon>
    </lineage>
</organism>